<dbReference type="PANTHER" id="PTHR24421:SF10">
    <property type="entry name" value="NITRATE_NITRITE SENSOR PROTEIN NARQ"/>
    <property type="match status" value="1"/>
</dbReference>
<dbReference type="Proteomes" id="UP000826651">
    <property type="component" value="Unassembled WGS sequence"/>
</dbReference>
<gene>
    <name evidence="11" type="ORF">KCQ71_17295</name>
</gene>
<evidence type="ECO:0000313" key="12">
    <source>
        <dbReference type="Proteomes" id="UP000826651"/>
    </source>
</evidence>
<evidence type="ECO:0000256" key="3">
    <source>
        <dbReference type="ARBA" id="ARBA00022553"/>
    </source>
</evidence>
<keyword evidence="9" id="KW-1133">Transmembrane helix</keyword>
<dbReference type="Pfam" id="PF07730">
    <property type="entry name" value="HisKA_3"/>
    <property type="match status" value="1"/>
</dbReference>
<feature type="transmembrane region" description="Helical" evidence="9">
    <location>
        <begin position="12"/>
        <end position="33"/>
    </location>
</feature>
<evidence type="ECO:0000256" key="1">
    <source>
        <dbReference type="ARBA" id="ARBA00000085"/>
    </source>
</evidence>
<evidence type="ECO:0000256" key="9">
    <source>
        <dbReference type="SAM" id="Phobius"/>
    </source>
</evidence>
<keyword evidence="9" id="KW-0812">Transmembrane</keyword>
<reference evidence="11 12" key="1">
    <citation type="submission" date="2021-04" db="EMBL/GenBank/DDBJ databases">
        <title>Ruania sp. nov., isolated from sandy soil of mangrove forest.</title>
        <authorList>
            <person name="Ge X."/>
            <person name="Huang R."/>
            <person name="Liu W."/>
        </authorList>
    </citation>
    <scope>NUCLEOTIDE SEQUENCE [LARGE SCALE GENOMIC DNA]</scope>
    <source>
        <strain evidence="11 12">N2-46</strain>
    </source>
</reference>
<keyword evidence="7" id="KW-0067">ATP-binding</keyword>
<organism evidence="11 12">
    <name type="scientific">Occultella gossypii</name>
    <dbReference type="NCBI Taxonomy" id="2800820"/>
    <lineage>
        <taxon>Bacteria</taxon>
        <taxon>Bacillati</taxon>
        <taxon>Actinomycetota</taxon>
        <taxon>Actinomycetes</taxon>
        <taxon>Micrococcales</taxon>
        <taxon>Ruaniaceae</taxon>
        <taxon>Occultella</taxon>
    </lineage>
</organism>
<keyword evidence="5" id="KW-0547">Nucleotide-binding</keyword>
<keyword evidence="4" id="KW-0808">Transferase</keyword>
<feature type="transmembrane region" description="Helical" evidence="9">
    <location>
        <begin position="155"/>
        <end position="177"/>
    </location>
</feature>
<dbReference type="Gene3D" id="1.20.5.1930">
    <property type="match status" value="1"/>
</dbReference>
<feature type="transmembrane region" description="Helical" evidence="9">
    <location>
        <begin position="45"/>
        <end position="64"/>
    </location>
</feature>
<evidence type="ECO:0000256" key="4">
    <source>
        <dbReference type="ARBA" id="ARBA00022679"/>
    </source>
</evidence>
<evidence type="ECO:0000256" key="2">
    <source>
        <dbReference type="ARBA" id="ARBA00012438"/>
    </source>
</evidence>
<sequence length="410" mass="43399">MQTTPARRRRAPWWRTALLVVAAFCASIMSVAFSDWGQGISGENTGVALGLFFAAIAVPALLGWRHRWPFLVTLVAAGVAVVLPVGTSTALFALVSLVAHRSGPRVWWTAGAVGVATMVTAIRDVLAETMAESFPKTMLGPTGAPPETPVELSWWFVPLAVALALGPAIGLGLVLRARRLSRAADRRADEAVGDSARLGDELARQVERERIAREVHDVLGHRLSLLNLHAGALEVNAQDDDELARSAALVRASAGQSVEDLRSLLSVLRQDPGADHALPEASLVDLPAVIDETVRTGVPVSATVYLDQAESADPALARAVYRIVQELLTNARKHASGQQIRLAVTGGPSNGVSIDARNPYRPAPAGGAPGRGLQGIAERVELLGGRLQYGVDDGGATFRVTVTLPWRQVG</sequence>
<dbReference type="EC" id="2.7.13.3" evidence="2"/>
<accession>A0ABS7SDU9</accession>
<keyword evidence="8" id="KW-0902">Two-component regulatory system</keyword>
<comment type="caution">
    <text evidence="11">The sequence shown here is derived from an EMBL/GenBank/DDBJ whole genome shotgun (WGS) entry which is preliminary data.</text>
</comment>
<dbReference type="InterPro" id="IPR050482">
    <property type="entry name" value="Sensor_HK_TwoCompSys"/>
</dbReference>
<dbReference type="PANTHER" id="PTHR24421">
    <property type="entry name" value="NITRATE/NITRITE SENSOR PROTEIN NARX-RELATED"/>
    <property type="match status" value="1"/>
</dbReference>
<keyword evidence="6" id="KW-0418">Kinase</keyword>
<evidence type="ECO:0000256" key="7">
    <source>
        <dbReference type="ARBA" id="ARBA00022840"/>
    </source>
</evidence>
<dbReference type="InterPro" id="IPR011712">
    <property type="entry name" value="Sig_transdc_His_kin_sub3_dim/P"/>
</dbReference>
<dbReference type="Gene3D" id="3.30.565.10">
    <property type="entry name" value="Histidine kinase-like ATPase, C-terminal domain"/>
    <property type="match status" value="1"/>
</dbReference>
<protein>
    <recommendedName>
        <fullName evidence="2">histidine kinase</fullName>
        <ecNumber evidence="2">2.7.13.3</ecNumber>
    </recommendedName>
</protein>
<evidence type="ECO:0000256" key="8">
    <source>
        <dbReference type="ARBA" id="ARBA00023012"/>
    </source>
</evidence>
<evidence type="ECO:0000256" key="6">
    <source>
        <dbReference type="ARBA" id="ARBA00022777"/>
    </source>
</evidence>
<evidence type="ECO:0000313" key="11">
    <source>
        <dbReference type="EMBL" id="MBZ2197919.1"/>
    </source>
</evidence>
<dbReference type="InterPro" id="IPR036890">
    <property type="entry name" value="HATPase_C_sf"/>
</dbReference>
<keyword evidence="3" id="KW-0597">Phosphoprotein</keyword>
<proteinExistence type="predicted"/>
<comment type="catalytic activity">
    <reaction evidence="1">
        <text>ATP + protein L-histidine = ADP + protein N-phospho-L-histidine.</text>
        <dbReference type="EC" id="2.7.13.3"/>
    </reaction>
</comment>
<dbReference type="EMBL" id="JAGSHT010000016">
    <property type="protein sequence ID" value="MBZ2197919.1"/>
    <property type="molecule type" value="Genomic_DNA"/>
</dbReference>
<keyword evidence="9" id="KW-0472">Membrane</keyword>
<evidence type="ECO:0000259" key="10">
    <source>
        <dbReference type="Pfam" id="PF07730"/>
    </source>
</evidence>
<feature type="transmembrane region" description="Helical" evidence="9">
    <location>
        <begin position="71"/>
        <end position="99"/>
    </location>
</feature>
<dbReference type="RefSeq" id="WP_223408209.1">
    <property type="nucleotide sequence ID" value="NZ_JAGSHT010000016.1"/>
</dbReference>
<feature type="domain" description="Signal transduction histidine kinase subgroup 3 dimerisation and phosphoacceptor" evidence="10">
    <location>
        <begin position="207"/>
        <end position="271"/>
    </location>
</feature>
<evidence type="ECO:0000256" key="5">
    <source>
        <dbReference type="ARBA" id="ARBA00022741"/>
    </source>
</evidence>
<name>A0ABS7SDU9_9MICO</name>
<dbReference type="CDD" id="cd16917">
    <property type="entry name" value="HATPase_UhpB-NarQ-NarX-like"/>
    <property type="match status" value="1"/>
</dbReference>
<dbReference type="SUPFAM" id="SSF55874">
    <property type="entry name" value="ATPase domain of HSP90 chaperone/DNA topoisomerase II/histidine kinase"/>
    <property type="match status" value="1"/>
</dbReference>
<keyword evidence="12" id="KW-1185">Reference proteome</keyword>